<feature type="transmembrane region" description="Helical" evidence="2">
    <location>
        <begin position="55"/>
        <end position="74"/>
    </location>
</feature>
<dbReference type="Gene3D" id="1.10.238.10">
    <property type="entry name" value="EF-hand"/>
    <property type="match status" value="1"/>
</dbReference>
<accession>A0AA36BMN9</accession>
<keyword evidence="2" id="KW-0472">Membrane</keyword>
<keyword evidence="2" id="KW-0812">Transmembrane</keyword>
<dbReference type="InterPro" id="IPR002048">
    <property type="entry name" value="EF_hand_dom"/>
</dbReference>
<name>A0AA36BMN9_OCTVU</name>
<feature type="domain" description="EF-hand" evidence="3">
    <location>
        <begin position="92"/>
        <end position="127"/>
    </location>
</feature>
<proteinExistence type="predicted"/>
<keyword evidence="5" id="KW-1185">Reference proteome</keyword>
<evidence type="ECO:0000256" key="2">
    <source>
        <dbReference type="SAM" id="Phobius"/>
    </source>
</evidence>
<sequence>MKLCCLIFRSNYDALIFWSIKTKPNRLACTLPNAFCSRFFNFQGEIIKTVKMSKIILVTVLVACLAMMVSAGPVKKETRAVKFMKQLRDSDQTQEEINTVYSVFDGDGDGLLDQAELTQFLSIIDSENAEGMVGLVLLFGDKDADQKISKTEMVEIINAASEL</sequence>
<evidence type="ECO:0000259" key="3">
    <source>
        <dbReference type="PROSITE" id="PS50222"/>
    </source>
</evidence>
<evidence type="ECO:0000313" key="5">
    <source>
        <dbReference type="Proteomes" id="UP001162480"/>
    </source>
</evidence>
<dbReference type="InterPro" id="IPR018247">
    <property type="entry name" value="EF_Hand_1_Ca_BS"/>
</dbReference>
<evidence type="ECO:0000256" key="1">
    <source>
        <dbReference type="ARBA" id="ARBA00022837"/>
    </source>
</evidence>
<dbReference type="SUPFAM" id="SSF47473">
    <property type="entry name" value="EF-hand"/>
    <property type="match status" value="1"/>
</dbReference>
<dbReference type="AlphaFoldDB" id="A0AA36BMN9"/>
<evidence type="ECO:0000313" key="4">
    <source>
        <dbReference type="EMBL" id="CAI9737175.1"/>
    </source>
</evidence>
<dbReference type="GO" id="GO:0005509">
    <property type="term" value="F:calcium ion binding"/>
    <property type="evidence" value="ECO:0007669"/>
    <property type="project" value="InterPro"/>
</dbReference>
<dbReference type="Proteomes" id="UP001162480">
    <property type="component" value="Chromosome 20"/>
</dbReference>
<organism evidence="4 5">
    <name type="scientific">Octopus vulgaris</name>
    <name type="common">Common octopus</name>
    <dbReference type="NCBI Taxonomy" id="6645"/>
    <lineage>
        <taxon>Eukaryota</taxon>
        <taxon>Metazoa</taxon>
        <taxon>Spiralia</taxon>
        <taxon>Lophotrochozoa</taxon>
        <taxon>Mollusca</taxon>
        <taxon>Cephalopoda</taxon>
        <taxon>Coleoidea</taxon>
        <taxon>Octopodiformes</taxon>
        <taxon>Octopoda</taxon>
        <taxon>Incirrata</taxon>
        <taxon>Octopodidae</taxon>
        <taxon>Octopus</taxon>
    </lineage>
</organism>
<dbReference type="PROSITE" id="PS50222">
    <property type="entry name" value="EF_HAND_2"/>
    <property type="match status" value="1"/>
</dbReference>
<dbReference type="EMBL" id="OX597833">
    <property type="protein sequence ID" value="CAI9737175.1"/>
    <property type="molecule type" value="Genomic_DNA"/>
</dbReference>
<reference evidence="4" key="1">
    <citation type="submission" date="2023-08" db="EMBL/GenBank/DDBJ databases">
        <authorList>
            <person name="Alioto T."/>
            <person name="Alioto T."/>
            <person name="Gomez Garrido J."/>
        </authorList>
    </citation>
    <scope>NUCLEOTIDE SEQUENCE</scope>
</reference>
<keyword evidence="1" id="KW-0106">Calcium</keyword>
<keyword evidence="2" id="KW-1133">Transmembrane helix</keyword>
<protein>
    <submittedName>
        <fullName evidence="4">Troponin C, skeletal muscle-like</fullName>
    </submittedName>
</protein>
<gene>
    <name evidence="4" type="ORF">OCTVUL_1B003669</name>
</gene>
<dbReference type="PROSITE" id="PS00018">
    <property type="entry name" value="EF_HAND_1"/>
    <property type="match status" value="2"/>
</dbReference>
<dbReference type="InterPro" id="IPR011992">
    <property type="entry name" value="EF-hand-dom_pair"/>
</dbReference>